<dbReference type="FunFam" id="3.30.710.10:FF:000118">
    <property type="entry name" value="Abrupt, isoform B"/>
    <property type="match status" value="1"/>
</dbReference>
<evidence type="ECO:0000256" key="3">
    <source>
        <dbReference type="ARBA" id="ARBA00022723"/>
    </source>
</evidence>
<dbReference type="InterPro" id="IPR051095">
    <property type="entry name" value="Dros_DevTransReg"/>
</dbReference>
<dbReference type="GO" id="GO:0030707">
    <property type="term" value="P:follicle cell of egg chamber development"/>
    <property type="evidence" value="ECO:0007669"/>
    <property type="project" value="UniProtKB-ARBA"/>
</dbReference>
<dbReference type="GO" id="GO:0061061">
    <property type="term" value="P:muscle structure development"/>
    <property type="evidence" value="ECO:0007669"/>
    <property type="project" value="UniProtKB-ARBA"/>
</dbReference>
<protein>
    <submittedName>
        <fullName evidence="11">BTB/POZ domain</fullName>
    </submittedName>
</protein>
<dbReference type="Gene3D" id="3.30.160.60">
    <property type="entry name" value="Classic Zinc Finger"/>
    <property type="match status" value="1"/>
</dbReference>
<comment type="subcellular location">
    <subcellularLocation>
        <location evidence="1">Nucleus</location>
    </subcellularLocation>
</comment>
<gene>
    <name evidence="11" type="ORF">QE152_g8760</name>
</gene>
<keyword evidence="3" id="KW-0479">Metal-binding</keyword>
<dbReference type="InterPro" id="IPR000210">
    <property type="entry name" value="BTB/POZ_dom"/>
</dbReference>
<feature type="compositionally biased region" description="Basic residues" evidence="8">
    <location>
        <begin position="781"/>
        <end position="790"/>
    </location>
</feature>
<feature type="compositionally biased region" description="Basic residues" evidence="8">
    <location>
        <begin position="996"/>
        <end position="1007"/>
    </location>
</feature>
<feature type="region of interest" description="Disordered" evidence="8">
    <location>
        <begin position="854"/>
        <end position="876"/>
    </location>
</feature>
<dbReference type="EMBL" id="JASPKY010000071">
    <property type="protein sequence ID" value="KAK9739772.1"/>
    <property type="molecule type" value="Genomic_DNA"/>
</dbReference>
<dbReference type="PANTHER" id="PTHR23110:SF99">
    <property type="entry name" value="BROAD-COMPLEX CORE PROTEIN ISOFORM 6"/>
    <property type="match status" value="1"/>
</dbReference>
<feature type="compositionally biased region" description="Polar residues" evidence="8">
    <location>
        <begin position="867"/>
        <end position="876"/>
    </location>
</feature>
<dbReference type="Gene3D" id="3.30.710.10">
    <property type="entry name" value="Potassium Channel Kv1.1, Chain A"/>
    <property type="match status" value="1"/>
</dbReference>
<feature type="compositionally biased region" description="Low complexity" evidence="8">
    <location>
        <begin position="797"/>
        <end position="809"/>
    </location>
</feature>
<feature type="region of interest" description="Disordered" evidence="8">
    <location>
        <begin position="130"/>
        <end position="246"/>
    </location>
</feature>
<accession>A0AAW1LX09</accession>
<dbReference type="Pfam" id="PF00651">
    <property type="entry name" value="BTB"/>
    <property type="match status" value="1"/>
</dbReference>
<feature type="domain" description="C2H2-type" evidence="10">
    <location>
        <begin position="420"/>
        <end position="443"/>
    </location>
</feature>
<evidence type="ECO:0000256" key="7">
    <source>
        <dbReference type="SAM" id="Coils"/>
    </source>
</evidence>
<keyword evidence="4" id="KW-0677">Repeat</keyword>
<feature type="compositionally biased region" description="Low complexity" evidence="8">
    <location>
        <begin position="829"/>
        <end position="838"/>
    </location>
</feature>
<dbReference type="CDD" id="cd18315">
    <property type="entry name" value="BTB_POZ_BAB-like"/>
    <property type="match status" value="1"/>
</dbReference>
<evidence type="ECO:0000256" key="2">
    <source>
        <dbReference type="ARBA" id="ARBA00022473"/>
    </source>
</evidence>
<feature type="compositionally biased region" description="Basic and acidic residues" evidence="8">
    <location>
        <begin position="297"/>
        <end position="306"/>
    </location>
</feature>
<feature type="region of interest" description="Disordered" evidence="8">
    <location>
        <begin position="948"/>
        <end position="1020"/>
    </location>
</feature>
<dbReference type="Proteomes" id="UP001458880">
    <property type="component" value="Unassembled WGS sequence"/>
</dbReference>
<dbReference type="SUPFAM" id="SSF54695">
    <property type="entry name" value="POZ domain"/>
    <property type="match status" value="1"/>
</dbReference>
<dbReference type="SMART" id="SM00225">
    <property type="entry name" value="BTB"/>
    <property type="match status" value="1"/>
</dbReference>
<feature type="compositionally biased region" description="Basic and acidic residues" evidence="8">
    <location>
        <begin position="956"/>
        <end position="966"/>
    </location>
</feature>
<feature type="compositionally biased region" description="Polar residues" evidence="8">
    <location>
        <begin position="130"/>
        <end position="140"/>
    </location>
</feature>
<feature type="compositionally biased region" description="Low complexity" evidence="8">
    <location>
        <begin position="165"/>
        <end position="187"/>
    </location>
</feature>
<feature type="domain" description="BTB" evidence="9">
    <location>
        <begin position="29"/>
        <end position="94"/>
    </location>
</feature>
<feature type="compositionally biased region" description="Low complexity" evidence="8">
    <location>
        <begin position="978"/>
        <end position="990"/>
    </location>
</feature>
<keyword evidence="6" id="KW-0863">Zinc-finger</keyword>
<evidence type="ECO:0000259" key="9">
    <source>
        <dbReference type="PROSITE" id="PS50097"/>
    </source>
</evidence>
<dbReference type="GO" id="GO:0048813">
    <property type="term" value="P:dendrite morphogenesis"/>
    <property type="evidence" value="ECO:0007669"/>
    <property type="project" value="UniProtKB-ARBA"/>
</dbReference>
<feature type="region of interest" description="Disordered" evidence="8">
    <location>
        <begin position="897"/>
        <end position="930"/>
    </location>
</feature>
<organism evidence="11 12">
    <name type="scientific">Popillia japonica</name>
    <name type="common">Japanese beetle</name>
    <dbReference type="NCBI Taxonomy" id="7064"/>
    <lineage>
        <taxon>Eukaryota</taxon>
        <taxon>Metazoa</taxon>
        <taxon>Ecdysozoa</taxon>
        <taxon>Arthropoda</taxon>
        <taxon>Hexapoda</taxon>
        <taxon>Insecta</taxon>
        <taxon>Pterygota</taxon>
        <taxon>Neoptera</taxon>
        <taxon>Endopterygota</taxon>
        <taxon>Coleoptera</taxon>
        <taxon>Polyphaga</taxon>
        <taxon>Scarabaeiformia</taxon>
        <taxon>Scarabaeidae</taxon>
        <taxon>Rutelinae</taxon>
        <taxon>Popillia</taxon>
    </lineage>
</organism>
<evidence type="ECO:0000313" key="12">
    <source>
        <dbReference type="Proteomes" id="UP001458880"/>
    </source>
</evidence>
<evidence type="ECO:0000256" key="6">
    <source>
        <dbReference type="PROSITE-ProRule" id="PRU00042"/>
    </source>
</evidence>
<dbReference type="PROSITE" id="PS50157">
    <property type="entry name" value="ZINC_FINGER_C2H2_2"/>
    <property type="match status" value="2"/>
</dbReference>
<feature type="region of interest" description="Disordered" evidence="8">
    <location>
        <begin position="268"/>
        <end position="365"/>
    </location>
</feature>
<dbReference type="AlphaFoldDB" id="A0AAW1LX09"/>
<dbReference type="GO" id="GO:0007423">
    <property type="term" value="P:sensory organ development"/>
    <property type="evidence" value="ECO:0007669"/>
    <property type="project" value="UniProtKB-ARBA"/>
</dbReference>
<feature type="domain" description="C2H2-type" evidence="10">
    <location>
        <begin position="479"/>
        <end position="507"/>
    </location>
</feature>
<keyword evidence="12" id="KW-1185">Reference proteome</keyword>
<feature type="coiled-coil region" evidence="7">
    <location>
        <begin position="548"/>
        <end position="582"/>
    </location>
</feature>
<proteinExistence type="predicted"/>
<dbReference type="PANTHER" id="PTHR23110">
    <property type="entry name" value="BTB DOMAIN TRANSCRIPTION FACTOR"/>
    <property type="match status" value="1"/>
</dbReference>
<dbReference type="GO" id="GO:0008270">
    <property type="term" value="F:zinc ion binding"/>
    <property type="evidence" value="ECO:0007669"/>
    <property type="project" value="UniProtKB-KW"/>
</dbReference>
<feature type="compositionally biased region" description="Basic and acidic residues" evidence="8">
    <location>
        <begin position="193"/>
        <end position="202"/>
    </location>
</feature>
<feature type="compositionally biased region" description="Basic residues" evidence="8">
    <location>
        <begin position="909"/>
        <end position="924"/>
    </location>
</feature>
<feature type="compositionally biased region" description="Polar residues" evidence="8">
    <location>
        <begin position="270"/>
        <end position="293"/>
    </location>
</feature>
<dbReference type="PROSITE" id="PS00028">
    <property type="entry name" value="ZINC_FINGER_C2H2_1"/>
    <property type="match status" value="2"/>
</dbReference>
<evidence type="ECO:0000259" key="10">
    <source>
        <dbReference type="PROSITE" id="PS50157"/>
    </source>
</evidence>
<evidence type="ECO:0000256" key="5">
    <source>
        <dbReference type="ARBA" id="ARBA00023242"/>
    </source>
</evidence>
<keyword evidence="2" id="KW-0217">Developmental protein</keyword>
<evidence type="ECO:0000256" key="4">
    <source>
        <dbReference type="ARBA" id="ARBA00022737"/>
    </source>
</evidence>
<dbReference type="InterPro" id="IPR011333">
    <property type="entry name" value="SKP1/BTB/POZ_sf"/>
</dbReference>
<dbReference type="SMART" id="SM00355">
    <property type="entry name" value="ZnF_C2H2"/>
    <property type="match status" value="2"/>
</dbReference>
<sequence length="1020" mass="113441">MQFGESITNSQVNTIYDAFENLRDDEDFVDVTLACDGKSLKAHRVVLSACSPYFRELLKSTPCKHPVIVLQDVAWTDLHALVEFIYHGEVNVHQRSLSSFLKTAEVLRVSGLTQQHGDDRESLAQVQSPVRLHQQTPPTSNHHHHHHHPLAGVFPDKLVEDSLFTSPTSPPHGSSTVHQLLRRAAMQNRRDRRISADPDAEHKRARSEHIIGNNNNNNNNELNLSTTHQPPPPQTQPADFSPSAMKAAATTPLNLNASITAKSLDVEGNGISSTENESSRPCSPSPTTNNNAAASRMGEDPVKSEPMEFLCSGGGGGGNRQEENSNDSDAPNDNGPSNLPQGPHSGSSGGDHDDHDSPMGPYLTPAESKLFAGNFNFGMALAADPTGLGGLNQSLANADSLAGTSQARRLSLPLPLSASHRCDVCGKLLSTKLTLKRHKEQQHLQPLNTAVCTLCHKPTRSPGAVRMPPPTSGGINEPQECPYCRRTFSCYYSLKRHFQDKHEQSDTLYVCEFCHRRITFYQVNLKYSTMVNKRSSKFSLAVEQGKLNDYLRTENQSLKEKNEELARVLADTKMEYQKLMQTKLEMHQHLHTADSEKIAYKEFIIRLGLEMREYIQQFFSLTEQLTNMLNKINLVVQSPTLSNEIINPSPARNSSSNTSANRTMTVMPMVSGHTILSPKINLPRVSVRQLTELMHPNVPEEVDDNMETDEIEFADNVLSNREDLSEENIESNNDGHTDRLETLREEDESRSNISSSHPLLSGVFKDIKVYITPMTSPHLMPFKKKRHRRSSNREPNRSSSSAHSSITNSINDSSRSLAVRQVDESATPSNSMDNVSSSSVIKFKRKCLPIKSSDVSTTNDYDPMEGPSTSSNNVQDDVNFNLTSSQTSTPCSPIKRLTEATFNDDKSKTPHITRRRKTSRKSTSSHKSNCSVILQKLSTNELRLLASSCGKTPPRKSSELLQKNKNDSPTILEKSRRNSSSTFSNSIRSSYGGSPKPRRAKRNVKRVMYKEPSCLSKLRR</sequence>
<keyword evidence="7" id="KW-0175">Coiled coil</keyword>
<feature type="region of interest" description="Disordered" evidence="8">
    <location>
        <begin position="778"/>
        <end position="838"/>
    </location>
</feature>
<dbReference type="InterPro" id="IPR013087">
    <property type="entry name" value="Znf_C2H2_type"/>
</dbReference>
<reference evidence="11 12" key="1">
    <citation type="journal article" date="2024" name="BMC Genomics">
        <title>De novo assembly and annotation of Popillia japonica's genome with initial clues to its potential as an invasive pest.</title>
        <authorList>
            <person name="Cucini C."/>
            <person name="Boschi S."/>
            <person name="Funari R."/>
            <person name="Cardaioli E."/>
            <person name="Iannotti N."/>
            <person name="Marturano G."/>
            <person name="Paoli F."/>
            <person name="Bruttini M."/>
            <person name="Carapelli A."/>
            <person name="Frati F."/>
            <person name="Nardi F."/>
        </authorList>
    </citation>
    <scope>NUCLEOTIDE SEQUENCE [LARGE SCALE GENOMIC DNA]</scope>
    <source>
        <strain evidence="11">DMR45628</strain>
    </source>
</reference>
<evidence type="ECO:0000313" key="11">
    <source>
        <dbReference type="EMBL" id="KAK9739772.1"/>
    </source>
</evidence>
<evidence type="ECO:0000256" key="8">
    <source>
        <dbReference type="SAM" id="MobiDB-lite"/>
    </source>
</evidence>
<name>A0AAW1LX09_POPJA</name>
<dbReference type="GO" id="GO:0005634">
    <property type="term" value="C:nucleus"/>
    <property type="evidence" value="ECO:0007669"/>
    <property type="project" value="UniProtKB-SubCell"/>
</dbReference>
<keyword evidence="6" id="KW-0862">Zinc</keyword>
<feature type="compositionally biased region" description="Basic and acidic residues" evidence="8">
    <location>
        <begin position="733"/>
        <end position="750"/>
    </location>
</feature>
<dbReference type="GO" id="GO:0006357">
    <property type="term" value="P:regulation of transcription by RNA polymerase II"/>
    <property type="evidence" value="ECO:0007669"/>
    <property type="project" value="TreeGrafter"/>
</dbReference>
<keyword evidence="5" id="KW-0539">Nucleus</keyword>
<feature type="compositionally biased region" description="Polar residues" evidence="8">
    <location>
        <begin position="327"/>
        <end position="340"/>
    </location>
</feature>
<dbReference type="PROSITE" id="PS50097">
    <property type="entry name" value="BTB"/>
    <property type="match status" value="1"/>
</dbReference>
<comment type="caution">
    <text evidence="11">The sequence shown here is derived from an EMBL/GenBank/DDBJ whole genome shotgun (WGS) entry which is preliminary data.</text>
</comment>
<feature type="region of interest" description="Disordered" evidence="8">
    <location>
        <begin position="718"/>
        <end position="757"/>
    </location>
</feature>
<evidence type="ECO:0000256" key="1">
    <source>
        <dbReference type="ARBA" id="ARBA00004123"/>
    </source>
</evidence>